<proteinExistence type="inferred from homology"/>
<reference evidence="3" key="1">
    <citation type="submission" date="2024-05" db="EMBL/GenBank/DDBJ databases">
        <title>Planctomycetes of the genus Singulisphaera possess chitinolytic capabilities.</title>
        <authorList>
            <person name="Ivanova A."/>
        </authorList>
    </citation>
    <scope>NUCLEOTIDE SEQUENCE</scope>
    <source>
        <strain evidence="3">Ch08T</strain>
    </source>
</reference>
<dbReference type="GO" id="GO:0006006">
    <property type="term" value="P:glucose metabolic process"/>
    <property type="evidence" value="ECO:0007669"/>
    <property type="project" value="UniProtKB-KW"/>
</dbReference>
<evidence type="ECO:0000256" key="1">
    <source>
        <dbReference type="ARBA" id="ARBA00005564"/>
    </source>
</evidence>
<keyword evidence="2" id="KW-0119">Carbohydrate metabolism</keyword>
<evidence type="ECO:0000256" key="2">
    <source>
        <dbReference type="ARBA" id="ARBA00022526"/>
    </source>
</evidence>
<dbReference type="GO" id="GO:0005829">
    <property type="term" value="C:cytosol"/>
    <property type="evidence" value="ECO:0007669"/>
    <property type="project" value="TreeGrafter"/>
</dbReference>
<dbReference type="SUPFAM" id="SSF51004">
    <property type="entry name" value="C-terminal (heme d1) domain of cytochrome cd1-nitrite reductase"/>
    <property type="match status" value="1"/>
</dbReference>
<dbReference type="PANTHER" id="PTHR30344:SF1">
    <property type="entry name" value="6-PHOSPHOGLUCONOLACTONASE"/>
    <property type="match status" value="1"/>
</dbReference>
<dbReference type="Gene3D" id="2.130.10.10">
    <property type="entry name" value="YVTN repeat-like/Quinoprotein amine dehydrogenase"/>
    <property type="match status" value="1"/>
</dbReference>
<dbReference type="EC" id="3.1.1.-" evidence="3"/>
<dbReference type="EMBL" id="CP155447">
    <property type="protein sequence ID" value="XBH01344.1"/>
    <property type="molecule type" value="Genomic_DNA"/>
</dbReference>
<sequence>MWQIGLLLGCLSVALAETKASTGVDPSTLAKIRVYVGTYTNGKGQGIVLLDLDPESGTLTARGLAAESLSPSFLAIDPTRRNLYSVNEVAESGGRKSGGVSAFAIDPKDGTLKHLNTESSEGAGPCHLVVDHAGKNVLVANYGGGTVASLPILADGRLGAATASIEHKGTVADPKRQGKPHAHSINVDAANRFAIAADLGLDKLLVYKFDAAKGTLTPNDPPFTSTARRSGPRHFAFHPDGRHAYVINEINCTVTALDYDAEHGVLKELQTLPTLPAGVEVKPSDSTAEVQVHPSGKFLYGSNRGNDSIAIFAIDAATGRLTPVGHQPTQGKTPRNFAIDPTGRFLLAANQDSGTIVVFRIDSATGKLEPTGQSIEVKSPVCLKFIPIAK</sequence>
<accession>A0AAU7C8I9</accession>
<dbReference type="FunFam" id="2.130.10.10:FF:000306">
    <property type="entry name" value="3-carboxymuconate cyclase"/>
    <property type="match status" value="1"/>
</dbReference>
<dbReference type="Pfam" id="PF10282">
    <property type="entry name" value="Lactonase"/>
    <property type="match status" value="1"/>
</dbReference>
<organism evidence="3">
    <name type="scientific">Singulisphaera sp. Ch08</name>
    <dbReference type="NCBI Taxonomy" id="3120278"/>
    <lineage>
        <taxon>Bacteria</taxon>
        <taxon>Pseudomonadati</taxon>
        <taxon>Planctomycetota</taxon>
        <taxon>Planctomycetia</taxon>
        <taxon>Isosphaerales</taxon>
        <taxon>Isosphaeraceae</taxon>
        <taxon>Singulisphaera</taxon>
    </lineage>
</organism>
<dbReference type="InterPro" id="IPR011048">
    <property type="entry name" value="Haem_d1_sf"/>
</dbReference>
<gene>
    <name evidence="3" type="ORF">V5E97_23660</name>
</gene>
<dbReference type="GO" id="GO:0017057">
    <property type="term" value="F:6-phosphogluconolactonase activity"/>
    <property type="evidence" value="ECO:0007669"/>
    <property type="project" value="TreeGrafter"/>
</dbReference>
<comment type="similarity">
    <text evidence="1">Belongs to the cycloisomerase 2 family.</text>
</comment>
<dbReference type="PANTHER" id="PTHR30344">
    <property type="entry name" value="6-PHOSPHOGLUCONOLACTONASE-RELATED"/>
    <property type="match status" value="1"/>
</dbReference>
<evidence type="ECO:0000313" key="3">
    <source>
        <dbReference type="EMBL" id="XBH01344.1"/>
    </source>
</evidence>
<dbReference type="RefSeq" id="WP_406694043.1">
    <property type="nucleotide sequence ID" value="NZ_CP155447.1"/>
</dbReference>
<dbReference type="InterPro" id="IPR019405">
    <property type="entry name" value="Lactonase_7-beta_prop"/>
</dbReference>
<name>A0AAU7C8I9_9BACT</name>
<dbReference type="InterPro" id="IPR015943">
    <property type="entry name" value="WD40/YVTN_repeat-like_dom_sf"/>
</dbReference>
<dbReference type="InterPro" id="IPR050282">
    <property type="entry name" value="Cycloisomerase_2"/>
</dbReference>
<protein>
    <submittedName>
        <fullName evidence="3">Lactonase family protein</fullName>
        <ecNumber evidence="3">3.1.1.-</ecNumber>
    </submittedName>
</protein>
<keyword evidence="2" id="KW-0313">Glucose metabolism</keyword>
<dbReference type="AlphaFoldDB" id="A0AAU7C8I9"/>
<keyword evidence="3" id="KW-0378">Hydrolase</keyword>